<evidence type="ECO:0000256" key="1">
    <source>
        <dbReference type="SAM" id="SignalP"/>
    </source>
</evidence>
<proteinExistence type="predicted"/>
<dbReference type="RefSeq" id="WP_011865490.1">
    <property type="nucleotide sequence ID" value="NC_009092.1"/>
</dbReference>
<accession>A3QDL0</accession>
<gene>
    <name evidence="2" type="ordered locus">Shew_1691</name>
</gene>
<dbReference type="KEGG" id="slo:Shew_1691"/>
<keyword evidence="3" id="KW-1185">Reference proteome</keyword>
<dbReference type="Proteomes" id="UP000001558">
    <property type="component" value="Chromosome"/>
</dbReference>
<reference evidence="2 3" key="1">
    <citation type="submission" date="2007-03" db="EMBL/GenBank/DDBJ databases">
        <title>Complete sequence of Shewanella loihica PV-4.</title>
        <authorList>
            <consortium name="US DOE Joint Genome Institute"/>
            <person name="Copeland A."/>
            <person name="Lucas S."/>
            <person name="Lapidus A."/>
            <person name="Barry K."/>
            <person name="Detter J.C."/>
            <person name="Glavina del Rio T."/>
            <person name="Hammon N."/>
            <person name="Israni S."/>
            <person name="Dalin E."/>
            <person name="Tice H."/>
            <person name="Pitluck S."/>
            <person name="Chain P."/>
            <person name="Malfatti S."/>
            <person name="Shin M."/>
            <person name="Vergez L."/>
            <person name="Schmutz J."/>
            <person name="Larimer F."/>
            <person name="Land M."/>
            <person name="Hauser L."/>
            <person name="Kyrpides N."/>
            <person name="Mikhailova N."/>
            <person name="Romine M.F."/>
            <person name="Serres G."/>
            <person name="Fredrickson J."/>
            <person name="Tiedje J."/>
            <person name="Richardson P."/>
        </authorList>
    </citation>
    <scope>NUCLEOTIDE SEQUENCE [LARGE SCALE GENOMIC DNA]</scope>
    <source>
        <strain evidence="3">ATCC BAA-1088 / PV-4</strain>
    </source>
</reference>
<feature type="signal peptide" evidence="1">
    <location>
        <begin position="1"/>
        <end position="20"/>
    </location>
</feature>
<name>A3QDL0_SHELP</name>
<evidence type="ECO:0000313" key="2">
    <source>
        <dbReference type="EMBL" id="ABO23558.1"/>
    </source>
</evidence>
<dbReference type="EMBL" id="CP000606">
    <property type="protein sequence ID" value="ABO23558.1"/>
    <property type="molecule type" value="Genomic_DNA"/>
</dbReference>
<feature type="chain" id="PRO_5002657978" description="Lipoprotein" evidence="1">
    <location>
        <begin position="21"/>
        <end position="162"/>
    </location>
</feature>
<dbReference type="AlphaFoldDB" id="A3QDL0"/>
<evidence type="ECO:0008006" key="4">
    <source>
        <dbReference type="Google" id="ProtNLM"/>
    </source>
</evidence>
<organism evidence="2 3">
    <name type="scientific">Shewanella loihica (strain ATCC BAA-1088 / PV-4)</name>
    <dbReference type="NCBI Taxonomy" id="323850"/>
    <lineage>
        <taxon>Bacteria</taxon>
        <taxon>Pseudomonadati</taxon>
        <taxon>Pseudomonadota</taxon>
        <taxon>Gammaproteobacteria</taxon>
        <taxon>Alteromonadales</taxon>
        <taxon>Shewanellaceae</taxon>
        <taxon>Shewanella</taxon>
    </lineage>
</organism>
<dbReference type="OrthoDB" id="8758936at2"/>
<dbReference type="HOGENOM" id="CLU_1634248_0_0_6"/>
<protein>
    <recommendedName>
        <fullName evidence="4">Lipoprotein</fullName>
    </recommendedName>
</protein>
<evidence type="ECO:0000313" key="3">
    <source>
        <dbReference type="Proteomes" id="UP000001558"/>
    </source>
</evidence>
<dbReference type="STRING" id="323850.Shew_1691"/>
<sequence length="162" mass="18486" precursor="true">MNKLKHIISSFLLFSVSTNACQILSFEEEMEDYKETKALAIEHAQKAAREADTILKARVVNVTERVNDENRTTKYFDVELDNVDVLKGAFLEGQRLFWKENLETITIGCSQSIFIDAIDLMPSYPYLLYIKDGEIIRQNDIGPYFPTLTGEEEIELIGVNGL</sequence>
<keyword evidence="1" id="KW-0732">Signal</keyword>